<accession>A0A837RBS5</accession>
<protein>
    <submittedName>
        <fullName evidence="1">Uncharacterized protein</fullName>
    </submittedName>
</protein>
<dbReference type="AlphaFoldDB" id="A0A837RBS5"/>
<comment type="caution">
    <text evidence="1">The sequence shown here is derived from an EMBL/GenBank/DDBJ whole genome shotgun (WGS) entry which is preliminary data.</text>
</comment>
<reference evidence="1 2" key="1">
    <citation type="journal article" date="2015" name="Genome Announc.">
        <title>Expanding the biotechnology potential of lactobacilli through comparative genomics of 213 strains and associated genera.</title>
        <authorList>
            <person name="Sun Z."/>
            <person name="Harris H.M."/>
            <person name="McCann A."/>
            <person name="Guo C."/>
            <person name="Argimon S."/>
            <person name="Zhang W."/>
            <person name="Yang X."/>
            <person name="Jeffery I.B."/>
            <person name="Cooney J.C."/>
            <person name="Kagawa T.F."/>
            <person name="Liu W."/>
            <person name="Song Y."/>
            <person name="Salvetti E."/>
            <person name="Wrobel A."/>
            <person name="Rasinkangas P."/>
            <person name="Parkhill J."/>
            <person name="Rea M.C."/>
            <person name="O'Sullivan O."/>
            <person name="Ritari J."/>
            <person name="Douillard F.P."/>
            <person name="Paul Ross R."/>
            <person name="Yang R."/>
            <person name="Briner A.E."/>
            <person name="Felis G.E."/>
            <person name="de Vos W.M."/>
            <person name="Barrangou R."/>
            <person name="Klaenhammer T.R."/>
            <person name="Caufield P.W."/>
            <person name="Cui Y."/>
            <person name="Zhang H."/>
            <person name="O'Toole P.W."/>
        </authorList>
    </citation>
    <scope>NUCLEOTIDE SEQUENCE [LARGE SCALE GENOMIC DNA]</scope>
    <source>
        <strain evidence="1 2">DSM 20314</strain>
    </source>
</reference>
<organism evidence="1 2">
    <name type="scientific">Lactiplantibacillus pentosus DSM 20314</name>
    <dbReference type="NCBI Taxonomy" id="1423791"/>
    <lineage>
        <taxon>Bacteria</taxon>
        <taxon>Bacillati</taxon>
        <taxon>Bacillota</taxon>
        <taxon>Bacilli</taxon>
        <taxon>Lactobacillales</taxon>
        <taxon>Lactobacillaceae</taxon>
        <taxon>Lactiplantibacillus</taxon>
    </lineage>
</organism>
<evidence type="ECO:0000313" key="2">
    <source>
        <dbReference type="Proteomes" id="UP000051020"/>
    </source>
</evidence>
<dbReference type="EMBL" id="AZCU01000010">
    <property type="protein sequence ID" value="KRK24378.1"/>
    <property type="molecule type" value="Genomic_DNA"/>
</dbReference>
<gene>
    <name evidence="1" type="ORF">FD24_GL000294</name>
</gene>
<name>A0A837RBS5_LACPE</name>
<sequence length="88" mass="10263">MRAIEANQEIEAKMQLLLMKLSKITWVGSTTTWVIFGYLSEIYSCCYALRSLYSRWRAESLDWSVNKAKGRSECIRKRLLSQPITRAI</sequence>
<proteinExistence type="predicted"/>
<evidence type="ECO:0000313" key="1">
    <source>
        <dbReference type="EMBL" id="KRK24378.1"/>
    </source>
</evidence>
<dbReference type="Proteomes" id="UP000051020">
    <property type="component" value="Unassembled WGS sequence"/>
</dbReference>